<evidence type="ECO:0000313" key="10">
    <source>
        <dbReference type="Proteomes" id="UP000233597"/>
    </source>
</evidence>
<dbReference type="AlphaFoldDB" id="A0A2N3KS14"/>
<dbReference type="Proteomes" id="UP000233597">
    <property type="component" value="Unassembled WGS sequence"/>
</dbReference>
<dbReference type="InterPro" id="IPR051159">
    <property type="entry name" value="Hexapeptide_acetyltransf"/>
</dbReference>
<dbReference type="CDD" id="cd03357">
    <property type="entry name" value="LbH_MAT_GAT"/>
    <property type="match status" value="1"/>
</dbReference>
<dbReference type="PANTHER" id="PTHR23416:SF23">
    <property type="entry name" value="ACETYLTRANSFERASE C18B11.09C-RELATED"/>
    <property type="match status" value="1"/>
</dbReference>
<evidence type="ECO:0000256" key="1">
    <source>
        <dbReference type="ARBA" id="ARBA00007274"/>
    </source>
</evidence>
<dbReference type="Pfam" id="PF00132">
    <property type="entry name" value="Hexapep"/>
    <property type="match status" value="1"/>
</dbReference>
<evidence type="ECO:0000256" key="3">
    <source>
        <dbReference type="ARBA" id="ARBA00022679"/>
    </source>
</evidence>
<dbReference type="FunFam" id="2.160.10.10:FF:000025">
    <property type="entry name" value="Hexapeptide-repeat containing-acetyltransferase"/>
    <property type="match status" value="1"/>
</dbReference>
<dbReference type="EMBL" id="NWTK01000009">
    <property type="protein sequence ID" value="PKR53358.1"/>
    <property type="molecule type" value="Genomic_DNA"/>
</dbReference>
<name>A0A2N3KS14_9PROT</name>
<dbReference type="InterPro" id="IPR018357">
    <property type="entry name" value="Hexapep_transf_CS"/>
</dbReference>
<evidence type="ECO:0000256" key="2">
    <source>
        <dbReference type="ARBA" id="ARBA00022458"/>
    </source>
</evidence>
<dbReference type="Gene3D" id="2.160.10.10">
    <property type="entry name" value="Hexapeptide repeat proteins"/>
    <property type="match status" value="1"/>
</dbReference>
<proteinExistence type="inferred from homology"/>
<dbReference type="GO" id="GO:0005829">
    <property type="term" value="C:cytosol"/>
    <property type="evidence" value="ECO:0007669"/>
    <property type="project" value="TreeGrafter"/>
</dbReference>
<accession>A0A2N3KS14</accession>
<evidence type="ECO:0000256" key="6">
    <source>
        <dbReference type="ARBA" id="ARBA00055587"/>
    </source>
</evidence>
<keyword evidence="4" id="KW-0677">Repeat</keyword>
<keyword evidence="3 9" id="KW-0808">Transferase</keyword>
<evidence type="ECO:0000256" key="5">
    <source>
        <dbReference type="ARBA" id="ARBA00023315"/>
    </source>
</evidence>
<dbReference type="GO" id="GO:0016407">
    <property type="term" value="F:acetyltransferase activity"/>
    <property type="evidence" value="ECO:0007669"/>
    <property type="project" value="InterPro"/>
</dbReference>
<dbReference type="InterPro" id="IPR001451">
    <property type="entry name" value="Hexapep"/>
</dbReference>
<dbReference type="GO" id="GO:0008374">
    <property type="term" value="F:O-acyltransferase activity"/>
    <property type="evidence" value="ECO:0007669"/>
    <property type="project" value="TreeGrafter"/>
</dbReference>
<protein>
    <recommendedName>
        <fullName evidence="7">Nodulation protein L</fullName>
    </recommendedName>
</protein>
<evidence type="ECO:0000259" key="8">
    <source>
        <dbReference type="SMART" id="SM01266"/>
    </source>
</evidence>
<evidence type="ECO:0000256" key="4">
    <source>
        <dbReference type="ARBA" id="ARBA00022737"/>
    </source>
</evidence>
<comment type="caution">
    <text evidence="9">The sequence shown here is derived from an EMBL/GenBank/DDBJ whole genome shotgun (WGS) entry which is preliminary data.</text>
</comment>
<dbReference type="Pfam" id="PF12464">
    <property type="entry name" value="Mac"/>
    <property type="match status" value="1"/>
</dbReference>
<dbReference type="SMART" id="SM01266">
    <property type="entry name" value="Mac"/>
    <property type="match status" value="1"/>
</dbReference>
<comment type="similarity">
    <text evidence="1">Belongs to the transferase hexapeptide repeat family.</text>
</comment>
<dbReference type="InterPro" id="IPR024688">
    <property type="entry name" value="Mac_dom"/>
</dbReference>
<dbReference type="SUPFAM" id="SSF51161">
    <property type="entry name" value="Trimeric LpxA-like enzymes"/>
    <property type="match status" value="1"/>
</dbReference>
<evidence type="ECO:0000313" key="9">
    <source>
        <dbReference type="EMBL" id="PKR53358.1"/>
    </source>
</evidence>
<feature type="domain" description="Maltose/galactoside acetyltransferase" evidence="8">
    <location>
        <begin position="6"/>
        <end position="60"/>
    </location>
</feature>
<sequence length="185" mass="19616">MPLSEREKMAAGDWYRCLDEELAEMRMAARRAVFTHNSTAPDDRGNITPDLLALLGSAAPDARIEAPFHCAYGCHIHLGAQVFINAGCVFLDSADIRIGAGSMLGPTVQIYCPQHHTDPSLRKDGLEIARPVQIGENVWIGGGAIILGGVTIGDNAIIGAGAVVTRDVPANVTVVGNPARPIARR</sequence>
<reference evidence="9 10" key="1">
    <citation type="submission" date="2017-09" db="EMBL/GenBank/DDBJ databases">
        <title>Biodiversity and function of Thalassospira species in the particle-attached aromatic-hydrocarbon-degrading consortia from the surface seawater of the South China Sea.</title>
        <authorList>
            <person name="Dong C."/>
            <person name="Liu R."/>
            <person name="Shao Z."/>
        </authorList>
    </citation>
    <scope>NUCLEOTIDE SEQUENCE [LARGE SCALE GENOMIC DNA]</scope>
    <source>
        <strain evidence="9 10">CSC1P2</strain>
    </source>
</reference>
<organism evidence="9 10">
    <name type="scientific">Thalassospira marina</name>
    <dbReference type="NCBI Taxonomy" id="2048283"/>
    <lineage>
        <taxon>Bacteria</taxon>
        <taxon>Pseudomonadati</taxon>
        <taxon>Pseudomonadota</taxon>
        <taxon>Alphaproteobacteria</taxon>
        <taxon>Rhodospirillales</taxon>
        <taxon>Thalassospiraceae</taxon>
        <taxon>Thalassospira</taxon>
    </lineage>
</organism>
<dbReference type="PROSITE" id="PS00101">
    <property type="entry name" value="HEXAPEP_TRANSFERASES"/>
    <property type="match status" value="1"/>
</dbReference>
<keyword evidence="2" id="KW-0536">Nodulation</keyword>
<evidence type="ECO:0000256" key="7">
    <source>
        <dbReference type="ARBA" id="ARBA00067695"/>
    </source>
</evidence>
<dbReference type="PANTHER" id="PTHR23416">
    <property type="entry name" value="SIALIC ACID SYNTHASE-RELATED"/>
    <property type="match status" value="1"/>
</dbReference>
<gene>
    <name evidence="9" type="ORF">COO20_14785</name>
</gene>
<dbReference type="InterPro" id="IPR011004">
    <property type="entry name" value="Trimer_LpxA-like_sf"/>
</dbReference>
<comment type="function">
    <text evidence="6">Acetyltransferase implicated in the O-acetylation of Nod factors.</text>
</comment>
<dbReference type="OrthoDB" id="9815592at2"/>
<keyword evidence="5" id="KW-0012">Acyltransferase</keyword>